<dbReference type="Pfam" id="PF00589">
    <property type="entry name" value="Phage_integrase"/>
    <property type="match status" value="1"/>
</dbReference>
<dbReference type="InterPro" id="IPR011010">
    <property type="entry name" value="DNA_brk_join_enz"/>
</dbReference>
<dbReference type="SUPFAM" id="SSF56349">
    <property type="entry name" value="DNA breaking-rejoining enzymes"/>
    <property type="match status" value="1"/>
</dbReference>
<dbReference type="InterPro" id="IPR013762">
    <property type="entry name" value="Integrase-like_cat_sf"/>
</dbReference>
<dbReference type="Proteomes" id="UP001597405">
    <property type="component" value="Unassembled WGS sequence"/>
</dbReference>
<evidence type="ECO:0000313" key="3">
    <source>
        <dbReference type="EMBL" id="MFD1988340.1"/>
    </source>
</evidence>
<organism evidence="3 4">
    <name type="scientific">Mesorhizobium newzealandense</name>
    <dbReference type="NCBI Taxonomy" id="1300302"/>
    <lineage>
        <taxon>Bacteria</taxon>
        <taxon>Pseudomonadati</taxon>
        <taxon>Pseudomonadota</taxon>
        <taxon>Alphaproteobacteria</taxon>
        <taxon>Hyphomicrobiales</taxon>
        <taxon>Phyllobacteriaceae</taxon>
        <taxon>Mesorhizobium</taxon>
    </lineage>
</organism>
<gene>
    <name evidence="3" type="ORF">ACFSOZ_38630</name>
</gene>
<keyword evidence="1" id="KW-0233">DNA recombination</keyword>
<dbReference type="PROSITE" id="PS51898">
    <property type="entry name" value="TYR_RECOMBINASE"/>
    <property type="match status" value="1"/>
</dbReference>
<dbReference type="Gene3D" id="1.10.443.10">
    <property type="entry name" value="Intergrase catalytic core"/>
    <property type="match status" value="1"/>
</dbReference>
<dbReference type="EMBL" id="JBHUGZ010000032">
    <property type="protein sequence ID" value="MFD1988340.1"/>
    <property type="molecule type" value="Genomic_DNA"/>
</dbReference>
<protein>
    <submittedName>
        <fullName evidence="3">Tyrosine-type recombinase/integrase</fullName>
    </submittedName>
</protein>
<evidence type="ECO:0000259" key="2">
    <source>
        <dbReference type="PROSITE" id="PS51898"/>
    </source>
</evidence>
<dbReference type="RefSeq" id="WP_379107190.1">
    <property type="nucleotide sequence ID" value="NZ_JBHUGZ010000032.1"/>
</dbReference>
<comment type="caution">
    <text evidence="3">The sequence shown here is derived from an EMBL/GenBank/DDBJ whole genome shotgun (WGS) entry which is preliminary data.</text>
</comment>
<evidence type="ECO:0000256" key="1">
    <source>
        <dbReference type="ARBA" id="ARBA00023172"/>
    </source>
</evidence>
<accession>A0ABW4UMZ3</accession>
<name>A0ABW4UMZ3_9HYPH</name>
<proteinExistence type="predicted"/>
<sequence>MHFTQYKGRNKKPISLEIPIHPRLQLTIDNSPCGDLTFLMTEFNRGFTSNGFGNWFRKRCDEAELPQCSAHGLRKAASSRMADRGATEHQIMSMTGHQTSKEVIRYTKAARQEVIAKSAVNLLADREDAEETENKSVQKNGVV</sequence>
<dbReference type="InterPro" id="IPR002104">
    <property type="entry name" value="Integrase_catalytic"/>
</dbReference>
<keyword evidence="4" id="KW-1185">Reference proteome</keyword>
<reference evidence="4" key="1">
    <citation type="journal article" date="2019" name="Int. J. Syst. Evol. Microbiol.">
        <title>The Global Catalogue of Microorganisms (GCM) 10K type strain sequencing project: providing services to taxonomists for standard genome sequencing and annotation.</title>
        <authorList>
            <consortium name="The Broad Institute Genomics Platform"/>
            <consortium name="The Broad Institute Genome Sequencing Center for Infectious Disease"/>
            <person name="Wu L."/>
            <person name="Ma J."/>
        </authorList>
    </citation>
    <scope>NUCLEOTIDE SEQUENCE [LARGE SCALE GENOMIC DNA]</scope>
    <source>
        <strain evidence="4">CGMCC 1.16225</strain>
    </source>
</reference>
<evidence type="ECO:0000313" key="4">
    <source>
        <dbReference type="Proteomes" id="UP001597405"/>
    </source>
</evidence>
<feature type="domain" description="Tyr recombinase" evidence="2">
    <location>
        <begin position="1"/>
        <end position="119"/>
    </location>
</feature>